<protein>
    <submittedName>
        <fullName evidence="1">Uncharacterized protein</fullName>
    </submittedName>
</protein>
<organism evidence="1 2">
    <name type="scientific">Ovis ammon polii</name>
    <dbReference type="NCBI Taxonomy" id="230172"/>
    <lineage>
        <taxon>Eukaryota</taxon>
        <taxon>Metazoa</taxon>
        <taxon>Chordata</taxon>
        <taxon>Craniata</taxon>
        <taxon>Vertebrata</taxon>
        <taxon>Euteleostomi</taxon>
        <taxon>Mammalia</taxon>
        <taxon>Eutheria</taxon>
        <taxon>Laurasiatheria</taxon>
        <taxon>Artiodactyla</taxon>
        <taxon>Ruminantia</taxon>
        <taxon>Pecora</taxon>
        <taxon>Bovidae</taxon>
        <taxon>Caprinae</taxon>
        <taxon>Ovis</taxon>
    </lineage>
</organism>
<sequence length="154" mass="16830">ESVSLQSGSLPGIMEMVKNSVVRAHSCISQLHPNGPCEPDKCYHSWKLNNLVLLLQPDHSQDSATITYLQFGPKYTLSCLWEKGKVAGSFILPKAFLPTQTVYKSVLSILEGKWKCEDGKAFGGSGGSSRSVLILKQLPEEKTPATVEPGSRRI</sequence>
<dbReference type="EMBL" id="JAKZEL010000009">
    <property type="protein sequence ID" value="KAI4540361.1"/>
    <property type="molecule type" value="Genomic_DNA"/>
</dbReference>
<comment type="caution">
    <text evidence="1">The sequence shown here is derived from an EMBL/GenBank/DDBJ whole genome shotgun (WGS) entry which is preliminary data.</text>
</comment>
<evidence type="ECO:0000313" key="2">
    <source>
        <dbReference type="Proteomes" id="UP001214576"/>
    </source>
</evidence>
<name>A0AAD4U8F7_OVIAM</name>
<dbReference type="AlphaFoldDB" id="A0AAD4U8F7"/>
<gene>
    <name evidence="1" type="ORF">MG293_009402</name>
</gene>
<accession>A0AAD4U8F7</accession>
<keyword evidence="2" id="KW-1185">Reference proteome</keyword>
<feature type="non-terminal residue" evidence="1">
    <location>
        <position position="1"/>
    </location>
</feature>
<evidence type="ECO:0000313" key="1">
    <source>
        <dbReference type="EMBL" id="KAI4540361.1"/>
    </source>
</evidence>
<proteinExistence type="predicted"/>
<dbReference type="Proteomes" id="UP001214576">
    <property type="component" value="Unassembled WGS sequence"/>
</dbReference>
<reference evidence="1" key="1">
    <citation type="submission" date="2022-03" db="EMBL/GenBank/DDBJ databases">
        <title>Genomic analyses of argali, domestic sheep and their hybrids provide insights into chromosomal evolution, heterosis and genetic basis of agronomic traits.</title>
        <authorList>
            <person name="Li M."/>
        </authorList>
    </citation>
    <scope>NUCLEOTIDE SEQUENCE</scope>
    <source>
        <strain evidence="1">CAU-MHL-2022a</strain>
        <tissue evidence="1">Skin</tissue>
    </source>
</reference>